<accession>A0AAV1RAC4</accession>
<protein>
    <submittedName>
        <fullName evidence="1">Uncharacterized protein</fullName>
    </submittedName>
</protein>
<dbReference type="EMBL" id="CAWUPB010000913">
    <property type="protein sequence ID" value="CAK7329469.1"/>
    <property type="molecule type" value="Genomic_DNA"/>
</dbReference>
<organism evidence="1 2">
    <name type="scientific">Dovyalis caffra</name>
    <dbReference type="NCBI Taxonomy" id="77055"/>
    <lineage>
        <taxon>Eukaryota</taxon>
        <taxon>Viridiplantae</taxon>
        <taxon>Streptophyta</taxon>
        <taxon>Embryophyta</taxon>
        <taxon>Tracheophyta</taxon>
        <taxon>Spermatophyta</taxon>
        <taxon>Magnoliopsida</taxon>
        <taxon>eudicotyledons</taxon>
        <taxon>Gunneridae</taxon>
        <taxon>Pentapetalae</taxon>
        <taxon>rosids</taxon>
        <taxon>fabids</taxon>
        <taxon>Malpighiales</taxon>
        <taxon>Salicaceae</taxon>
        <taxon>Flacourtieae</taxon>
        <taxon>Dovyalis</taxon>
    </lineage>
</organism>
<dbReference type="AlphaFoldDB" id="A0AAV1RAC4"/>
<reference evidence="1 2" key="1">
    <citation type="submission" date="2024-01" db="EMBL/GenBank/DDBJ databases">
        <authorList>
            <person name="Waweru B."/>
        </authorList>
    </citation>
    <scope>NUCLEOTIDE SEQUENCE [LARGE SCALE GENOMIC DNA]</scope>
</reference>
<sequence>MKDRCDGKIKMESFPSLREKAKKERRQEITVVGVALAGCQADPLSPTLLNG</sequence>
<keyword evidence="2" id="KW-1185">Reference proteome</keyword>
<gene>
    <name evidence="1" type="ORF">DCAF_LOCUS7224</name>
</gene>
<comment type="caution">
    <text evidence="1">The sequence shown here is derived from an EMBL/GenBank/DDBJ whole genome shotgun (WGS) entry which is preliminary data.</text>
</comment>
<dbReference type="Proteomes" id="UP001314170">
    <property type="component" value="Unassembled WGS sequence"/>
</dbReference>
<proteinExistence type="predicted"/>
<name>A0AAV1RAC4_9ROSI</name>
<evidence type="ECO:0000313" key="1">
    <source>
        <dbReference type="EMBL" id="CAK7329469.1"/>
    </source>
</evidence>
<evidence type="ECO:0000313" key="2">
    <source>
        <dbReference type="Proteomes" id="UP001314170"/>
    </source>
</evidence>